<dbReference type="KEGG" id="vg:23463118"/>
<sequence>MTWHATTTLCQNARYAAAIKAYEERLRERAAAAVGVFLNRMRLAGHDELIEMLNVEARIALYALGILNERVDGPRPKSPCVFGPGYCMTTRERLMSVVPPPPVRGPTTQPLARDPDARRAFDTIMGLGAKAGKGDSGSTPSTPSAPSPLDEVRAQRRAAVERGVRVKRLIRREWNRVERRTLLGDIEVDQDEDGNESDDDGDGDDCGGDTAEGHQGKAGGRARKPKPDPFWAGIERRMRLLDLVDD</sequence>
<name>A0A0B5JB44_9VIRU</name>
<dbReference type="GeneID" id="23463118"/>
<dbReference type="EMBL" id="KP136319">
    <property type="protein sequence ID" value="AJF98201.1"/>
    <property type="molecule type" value="Genomic_DNA"/>
</dbReference>
<proteinExistence type="predicted"/>
<protein>
    <submittedName>
        <fullName evidence="2">Uncharacterized protein</fullName>
    </submittedName>
</protein>
<feature type="region of interest" description="Disordered" evidence="1">
    <location>
        <begin position="128"/>
        <end position="156"/>
    </location>
</feature>
<feature type="region of interest" description="Disordered" evidence="1">
    <location>
        <begin position="187"/>
        <end position="231"/>
    </location>
</feature>
<dbReference type="RefSeq" id="YP_009120436.1">
    <property type="nucleotide sequence ID" value="NC_026440.1"/>
</dbReference>
<accession>A0A0B5JB44</accession>
<feature type="region of interest" description="Disordered" evidence="1">
    <location>
        <begin position="97"/>
        <end position="116"/>
    </location>
</feature>
<organism evidence="2 3">
    <name type="scientific">Pandoravirus inopinatum</name>
    <dbReference type="NCBI Taxonomy" id="1605721"/>
    <lineage>
        <taxon>Viruses</taxon>
        <taxon>Pandoravirus</taxon>
    </lineage>
</organism>
<dbReference type="Proteomes" id="UP000202511">
    <property type="component" value="Segment"/>
</dbReference>
<reference evidence="2 3" key="1">
    <citation type="journal article" date="2015" name="Parasitol. Res.">
        <title>Viruses in close associations with free-living amoebae.</title>
        <authorList>
            <person name="Scheid P."/>
        </authorList>
    </citation>
    <scope>NUCLEOTIDE SEQUENCE [LARGE SCALE GENOMIC DNA]</scope>
    <source>
        <strain evidence="2">KlaHel</strain>
    </source>
</reference>
<evidence type="ECO:0000256" key="1">
    <source>
        <dbReference type="SAM" id="MobiDB-lite"/>
    </source>
</evidence>
<feature type="compositionally biased region" description="Acidic residues" evidence="1">
    <location>
        <begin position="187"/>
        <end position="207"/>
    </location>
</feature>
<evidence type="ECO:0000313" key="3">
    <source>
        <dbReference type="Proteomes" id="UP000202511"/>
    </source>
</evidence>
<evidence type="ECO:0000313" key="2">
    <source>
        <dbReference type="EMBL" id="AJF98201.1"/>
    </source>
</evidence>
<feature type="compositionally biased region" description="Low complexity" evidence="1">
    <location>
        <begin position="138"/>
        <end position="148"/>
    </location>
</feature>